<dbReference type="Pfam" id="PF08240">
    <property type="entry name" value="ADH_N"/>
    <property type="match status" value="1"/>
</dbReference>
<dbReference type="InterPro" id="IPR013154">
    <property type="entry name" value="ADH-like_N"/>
</dbReference>
<dbReference type="SUPFAM" id="SSF51735">
    <property type="entry name" value="NAD(P)-binding Rossmann-fold domains"/>
    <property type="match status" value="1"/>
</dbReference>
<dbReference type="SUPFAM" id="SSF50129">
    <property type="entry name" value="GroES-like"/>
    <property type="match status" value="1"/>
</dbReference>
<gene>
    <name evidence="4" type="ORF">HC031_09080</name>
</gene>
<comment type="caution">
    <text evidence="4">The sequence shown here is derived from an EMBL/GenBank/DDBJ whole genome shotgun (WGS) entry which is preliminary data.</text>
</comment>
<dbReference type="PANTHER" id="PTHR44154:SF1">
    <property type="entry name" value="QUINONE OXIDOREDUCTASE"/>
    <property type="match status" value="1"/>
</dbReference>
<dbReference type="PANTHER" id="PTHR44154">
    <property type="entry name" value="QUINONE OXIDOREDUCTASE"/>
    <property type="match status" value="1"/>
</dbReference>
<dbReference type="Proteomes" id="UP000722989">
    <property type="component" value="Unassembled WGS sequence"/>
</dbReference>
<feature type="domain" description="Enoyl reductase (ER)" evidence="3">
    <location>
        <begin position="10"/>
        <end position="367"/>
    </location>
</feature>
<dbReference type="InterPro" id="IPR011032">
    <property type="entry name" value="GroES-like_sf"/>
</dbReference>
<dbReference type="SMART" id="SM00829">
    <property type="entry name" value="PKS_ER"/>
    <property type="match status" value="1"/>
</dbReference>
<keyword evidence="5" id="KW-1185">Reference proteome</keyword>
<evidence type="ECO:0000259" key="3">
    <source>
        <dbReference type="SMART" id="SM00829"/>
    </source>
</evidence>
<keyword evidence="1" id="KW-0521">NADP</keyword>
<evidence type="ECO:0000313" key="4">
    <source>
        <dbReference type="EMBL" id="NJC69870.1"/>
    </source>
</evidence>
<dbReference type="Pfam" id="PF00107">
    <property type="entry name" value="ADH_zinc_N"/>
    <property type="match status" value="1"/>
</dbReference>
<dbReference type="Gene3D" id="3.40.50.720">
    <property type="entry name" value="NAD(P)-binding Rossmann-like Domain"/>
    <property type="match status" value="1"/>
</dbReference>
<dbReference type="EMBL" id="JAATVY010000004">
    <property type="protein sequence ID" value="NJC69870.1"/>
    <property type="molecule type" value="Genomic_DNA"/>
</dbReference>
<dbReference type="CDD" id="cd08274">
    <property type="entry name" value="MDR9"/>
    <property type="match status" value="1"/>
</dbReference>
<dbReference type="InterPro" id="IPR036291">
    <property type="entry name" value="NAD(P)-bd_dom_sf"/>
</dbReference>
<protein>
    <submittedName>
        <fullName evidence="4">Zinc-binding dehydrogenase</fullName>
    </submittedName>
</protein>
<dbReference type="InterPro" id="IPR013149">
    <property type="entry name" value="ADH-like_C"/>
</dbReference>
<dbReference type="InterPro" id="IPR051603">
    <property type="entry name" value="Zinc-ADH_QOR/CCCR"/>
</dbReference>
<evidence type="ECO:0000313" key="5">
    <source>
        <dbReference type="Proteomes" id="UP000722989"/>
    </source>
</evidence>
<evidence type="ECO:0000256" key="2">
    <source>
        <dbReference type="SAM" id="MobiDB-lite"/>
    </source>
</evidence>
<feature type="region of interest" description="Disordered" evidence="2">
    <location>
        <begin position="66"/>
        <end position="86"/>
    </location>
</feature>
<dbReference type="InterPro" id="IPR020843">
    <property type="entry name" value="ER"/>
</dbReference>
<evidence type="ECO:0000256" key="1">
    <source>
        <dbReference type="ARBA" id="ARBA00022857"/>
    </source>
</evidence>
<name>A0ABX0XV24_9ACTN</name>
<reference evidence="4 5" key="1">
    <citation type="submission" date="2020-03" db="EMBL/GenBank/DDBJ databases">
        <title>WGS of the type strain of Planosporangium spp.</title>
        <authorList>
            <person name="Thawai C."/>
        </authorList>
    </citation>
    <scope>NUCLEOTIDE SEQUENCE [LARGE SCALE GENOMIC DNA]</scope>
    <source>
        <strain evidence="4 5">TBRC 5610</strain>
    </source>
</reference>
<accession>A0ABX0XV24</accession>
<proteinExistence type="predicted"/>
<organism evidence="4 5">
    <name type="scientific">Planosporangium thailandense</name>
    <dbReference type="NCBI Taxonomy" id="765197"/>
    <lineage>
        <taxon>Bacteria</taxon>
        <taxon>Bacillati</taxon>
        <taxon>Actinomycetota</taxon>
        <taxon>Actinomycetes</taxon>
        <taxon>Micromonosporales</taxon>
        <taxon>Micromonosporaceae</taxon>
        <taxon>Planosporangium</taxon>
    </lineage>
</organism>
<dbReference type="Gene3D" id="3.90.180.10">
    <property type="entry name" value="Medium-chain alcohol dehydrogenases, catalytic domain"/>
    <property type="match status" value="1"/>
</dbReference>
<sequence>MRGVVLTGHGGLDKLSFRDDLIIPEPGAGEVLVKVGACGVNNTDINTRTGWYDRVVASELTEDFGVSGREGSADAPQPTGDDAASWNTNTVTFPRISGAATAGTIVAVGDGVDPSRVGERVLVDPCVRDTSLPKRAQLVEYLGSERDGGFAEYIAVPAENALSISSNLSDAELATFPCSYDTAEEMLARAELQAGETVLVTGAAGGVGTALLQLAHIRGATVVAVASASKEQRIRSLGADHFIPRETDDLESAVRDICGDRGVDVVADVVGGPAFGSLLKILRRGGRYTTAGAIAGPLETIDLRDLIYKDLEMYGITCPTSETFRRIVSLVESGELKPMLEQSFSLEQLGEAQAQFVKRQHVGKFVIVP</sequence>